<protein>
    <submittedName>
        <fullName evidence="2">Uncharacterized protein</fullName>
    </submittedName>
</protein>
<feature type="region of interest" description="Disordered" evidence="1">
    <location>
        <begin position="1"/>
        <end position="70"/>
    </location>
</feature>
<keyword evidence="3" id="KW-1185">Reference proteome</keyword>
<dbReference type="EMBL" id="LGRX02012832">
    <property type="protein sequence ID" value="KAK3266778.1"/>
    <property type="molecule type" value="Genomic_DNA"/>
</dbReference>
<gene>
    <name evidence="2" type="ORF">CYMTET_24623</name>
</gene>
<organism evidence="2 3">
    <name type="scientific">Cymbomonas tetramitiformis</name>
    <dbReference type="NCBI Taxonomy" id="36881"/>
    <lineage>
        <taxon>Eukaryota</taxon>
        <taxon>Viridiplantae</taxon>
        <taxon>Chlorophyta</taxon>
        <taxon>Pyramimonadophyceae</taxon>
        <taxon>Pyramimonadales</taxon>
        <taxon>Pyramimonadaceae</taxon>
        <taxon>Cymbomonas</taxon>
    </lineage>
</organism>
<comment type="caution">
    <text evidence="2">The sequence shown here is derived from an EMBL/GenBank/DDBJ whole genome shotgun (WGS) entry which is preliminary data.</text>
</comment>
<reference evidence="2 3" key="1">
    <citation type="journal article" date="2015" name="Genome Biol. Evol.">
        <title>Comparative Genomics of a Bacterivorous Green Alga Reveals Evolutionary Causalities and Consequences of Phago-Mixotrophic Mode of Nutrition.</title>
        <authorList>
            <person name="Burns J.A."/>
            <person name="Paasch A."/>
            <person name="Narechania A."/>
            <person name="Kim E."/>
        </authorList>
    </citation>
    <scope>NUCLEOTIDE SEQUENCE [LARGE SCALE GENOMIC DNA]</scope>
    <source>
        <strain evidence="2 3">PLY_AMNH</strain>
    </source>
</reference>
<evidence type="ECO:0000313" key="3">
    <source>
        <dbReference type="Proteomes" id="UP001190700"/>
    </source>
</evidence>
<proteinExistence type="predicted"/>
<name>A0AAE0KZQ9_9CHLO</name>
<evidence type="ECO:0000256" key="1">
    <source>
        <dbReference type="SAM" id="MobiDB-lite"/>
    </source>
</evidence>
<evidence type="ECO:0000313" key="2">
    <source>
        <dbReference type="EMBL" id="KAK3266778.1"/>
    </source>
</evidence>
<sequence length="187" mass="20812">MKGKVVLNSTVKKAATAEEKRGHFCDKRKLPGDPGGGRGDQEDKTVSPPSPDAEQKILSTEGGKNTEGGMARSARLRKGATMDFSWSKNVLAEGASTAFQPRHIPAQRFDLKDGYHVVGIDSHFREFMQFEIDKLGLEVDLKEGQFRVTETDCEAEGVNLKLSRQAWGDLEWWQPLMAMSRWNGCKV</sequence>
<dbReference type="Proteomes" id="UP001190700">
    <property type="component" value="Unassembled WGS sequence"/>
</dbReference>
<feature type="compositionally biased region" description="Basic and acidic residues" evidence="1">
    <location>
        <begin position="15"/>
        <end position="31"/>
    </location>
</feature>
<accession>A0AAE0KZQ9</accession>
<dbReference type="AlphaFoldDB" id="A0AAE0KZQ9"/>